<dbReference type="AlphaFoldDB" id="A8NAF0"/>
<accession>A8NAF0</accession>
<sequence length="138" mass="15466">MSPVVVEAAPINLHNANLAAMARMQLHTPTIPSEEPQAEQQRPAEEPTPATNVIGPTRAPCLNCGTTETPLWRRDADGNPLCNACAMVVKDLIQNQLDVRFYSKLQCGRITMRYIVRKFFVVLTNDYRDTARWLSSLL</sequence>
<gene>
    <name evidence="9" type="ORF">CC1G_05901</name>
</gene>
<dbReference type="InParanoid" id="A8NAF0"/>
<dbReference type="GO" id="GO:0005634">
    <property type="term" value="C:nucleus"/>
    <property type="evidence" value="ECO:0007669"/>
    <property type="project" value="UniProtKB-SubCell"/>
</dbReference>
<evidence type="ECO:0000256" key="3">
    <source>
        <dbReference type="ARBA" id="ARBA00022771"/>
    </source>
</evidence>
<dbReference type="InterPro" id="IPR013088">
    <property type="entry name" value="Znf_NHR/GATA"/>
</dbReference>
<comment type="subcellular location">
    <subcellularLocation>
        <location evidence="1">Nucleus</location>
    </subcellularLocation>
</comment>
<dbReference type="GeneID" id="6008278"/>
<dbReference type="PRINTS" id="PR00619">
    <property type="entry name" value="GATAZNFINGER"/>
</dbReference>
<dbReference type="EMBL" id="AACS02000007">
    <property type="protein sequence ID" value="EAU89985.2"/>
    <property type="molecule type" value="Genomic_DNA"/>
</dbReference>
<dbReference type="RefSeq" id="XP_001831802.2">
    <property type="nucleotide sequence ID" value="XM_001831750.2"/>
</dbReference>
<proteinExistence type="predicted"/>
<keyword evidence="5" id="KW-0539">Nucleus</keyword>
<dbReference type="Pfam" id="PF00320">
    <property type="entry name" value="GATA"/>
    <property type="match status" value="1"/>
</dbReference>
<dbReference type="Proteomes" id="UP000001861">
    <property type="component" value="Unassembled WGS sequence"/>
</dbReference>
<feature type="region of interest" description="Disordered" evidence="7">
    <location>
        <begin position="33"/>
        <end position="53"/>
    </location>
</feature>
<keyword evidence="4" id="KW-0862">Zinc</keyword>
<protein>
    <recommendedName>
        <fullName evidence="8">GATA-type domain-containing protein</fullName>
    </recommendedName>
</protein>
<name>A8NAF0_COPC7</name>
<dbReference type="GO" id="GO:0008270">
    <property type="term" value="F:zinc ion binding"/>
    <property type="evidence" value="ECO:0007669"/>
    <property type="project" value="UniProtKB-KW"/>
</dbReference>
<dbReference type="GO" id="GO:0000981">
    <property type="term" value="F:DNA-binding transcription factor activity, RNA polymerase II-specific"/>
    <property type="evidence" value="ECO:0007669"/>
    <property type="project" value="TreeGrafter"/>
</dbReference>
<dbReference type="Gene3D" id="3.30.50.10">
    <property type="entry name" value="Erythroid Transcription Factor GATA-1, subunit A"/>
    <property type="match status" value="1"/>
</dbReference>
<keyword evidence="10" id="KW-1185">Reference proteome</keyword>
<evidence type="ECO:0000256" key="1">
    <source>
        <dbReference type="ARBA" id="ARBA00004123"/>
    </source>
</evidence>
<dbReference type="OrthoDB" id="515401at2759"/>
<evidence type="ECO:0000259" key="8">
    <source>
        <dbReference type="PROSITE" id="PS50114"/>
    </source>
</evidence>
<evidence type="ECO:0000256" key="4">
    <source>
        <dbReference type="ARBA" id="ARBA00022833"/>
    </source>
</evidence>
<dbReference type="SUPFAM" id="SSF57716">
    <property type="entry name" value="Glucocorticoid receptor-like (DNA-binding domain)"/>
    <property type="match status" value="1"/>
</dbReference>
<dbReference type="GO" id="GO:0045944">
    <property type="term" value="P:positive regulation of transcription by RNA polymerase II"/>
    <property type="evidence" value="ECO:0007669"/>
    <property type="project" value="TreeGrafter"/>
</dbReference>
<evidence type="ECO:0000256" key="5">
    <source>
        <dbReference type="ARBA" id="ARBA00023242"/>
    </source>
</evidence>
<dbReference type="OMA" id="ADGNSIC"/>
<dbReference type="InterPro" id="IPR039355">
    <property type="entry name" value="Transcription_factor_GATA"/>
</dbReference>
<dbReference type="PROSITE" id="PS50114">
    <property type="entry name" value="GATA_ZN_FINGER_2"/>
    <property type="match status" value="1"/>
</dbReference>
<dbReference type="CDD" id="cd00202">
    <property type="entry name" value="ZnF_GATA"/>
    <property type="match status" value="1"/>
</dbReference>
<comment type="caution">
    <text evidence="9">The sequence shown here is derived from an EMBL/GenBank/DDBJ whole genome shotgun (WGS) entry which is preliminary data.</text>
</comment>
<evidence type="ECO:0000256" key="2">
    <source>
        <dbReference type="ARBA" id="ARBA00022723"/>
    </source>
</evidence>
<dbReference type="KEGG" id="cci:CC1G_05901"/>
<dbReference type="GO" id="GO:0000122">
    <property type="term" value="P:negative regulation of transcription by RNA polymerase II"/>
    <property type="evidence" value="ECO:0007669"/>
    <property type="project" value="TreeGrafter"/>
</dbReference>
<dbReference type="HOGENOM" id="CLU_1855168_0_0_1"/>
<evidence type="ECO:0000256" key="7">
    <source>
        <dbReference type="SAM" id="MobiDB-lite"/>
    </source>
</evidence>
<dbReference type="GO" id="GO:0000978">
    <property type="term" value="F:RNA polymerase II cis-regulatory region sequence-specific DNA binding"/>
    <property type="evidence" value="ECO:0007669"/>
    <property type="project" value="TreeGrafter"/>
</dbReference>
<evidence type="ECO:0000313" key="10">
    <source>
        <dbReference type="Proteomes" id="UP000001861"/>
    </source>
</evidence>
<dbReference type="eggNOG" id="ENOG502RSEZ">
    <property type="taxonomic scope" value="Eukaryota"/>
</dbReference>
<organism evidence="9 10">
    <name type="scientific">Coprinopsis cinerea (strain Okayama-7 / 130 / ATCC MYA-4618 / FGSC 9003)</name>
    <name type="common">Inky cap fungus</name>
    <name type="synonym">Hormographiella aspergillata</name>
    <dbReference type="NCBI Taxonomy" id="240176"/>
    <lineage>
        <taxon>Eukaryota</taxon>
        <taxon>Fungi</taxon>
        <taxon>Dikarya</taxon>
        <taxon>Basidiomycota</taxon>
        <taxon>Agaricomycotina</taxon>
        <taxon>Agaricomycetes</taxon>
        <taxon>Agaricomycetidae</taxon>
        <taxon>Agaricales</taxon>
        <taxon>Agaricineae</taxon>
        <taxon>Psathyrellaceae</taxon>
        <taxon>Coprinopsis</taxon>
    </lineage>
</organism>
<dbReference type="InterPro" id="IPR000679">
    <property type="entry name" value="Znf_GATA"/>
</dbReference>
<feature type="domain" description="GATA-type" evidence="8">
    <location>
        <begin position="61"/>
        <end position="90"/>
    </location>
</feature>
<dbReference type="SMART" id="SM00401">
    <property type="entry name" value="ZnF_GATA"/>
    <property type="match status" value="1"/>
</dbReference>
<keyword evidence="3 6" id="KW-0863">Zinc-finger</keyword>
<keyword evidence="2" id="KW-0479">Metal-binding</keyword>
<dbReference type="VEuPathDB" id="FungiDB:CC1G_05901"/>
<dbReference type="PANTHER" id="PTHR10071:SF281">
    <property type="entry name" value="BOX A-BINDING FACTOR-RELATED"/>
    <property type="match status" value="1"/>
</dbReference>
<reference evidence="9 10" key="1">
    <citation type="journal article" date="2010" name="Proc. Natl. Acad. Sci. U.S.A.">
        <title>Insights into evolution of multicellular fungi from the assembled chromosomes of the mushroom Coprinopsis cinerea (Coprinus cinereus).</title>
        <authorList>
            <person name="Stajich J.E."/>
            <person name="Wilke S.K."/>
            <person name="Ahren D."/>
            <person name="Au C.H."/>
            <person name="Birren B.W."/>
            <person name="Borodovsky M."/>
            <person name="Burns C."/>
            <person name="Canback B."/>
            <person name="Casselton L.A."/>
            <person name="Cheng C.K."/>
            <person name="Deng J."/>
            <person name="Dietrich F.S."/>
            <person name="Fargo D.C."/>
            <person name="Farman M.L."/>
            <person name="Gathman A.C."/>
            <person name="Goldberg J."/>
            <person name="Guigo R."/>
            <person name="Hoegger P.J."/>
            <person name="Hooker J.B."/>
            <person name="Huggins A."/>
            <person name="James T.Y."/>
            <person name="Kamada T."/>
            <person name="Kilaru S."/>
            <person name="Kodira C."/>
            <person name="Kues U."/>
            <person name="Kupfer D."/>
            <person name="Kwan H.S."/>
            <person name="Lomsadze A."/>
            <person name="Li W."/>
            <person name="Lilly W.W."/>
            <person name="Ma L.J."/>
            <person name="Mackey A.J."/>
            <person name="Manning G."/>
            <person name="Martin F."/>
            <person name="Muraguchi H."/>
            <person name="Natvig D.O."/>
            <person name="Palmerini H."/>
            <person name="Ramesh M.A."/>
            <person name="Rehmeyer C.J."/>
            <person name="Roe B.A."/>
            <person name="Shenoy N."/>
            <person name="Stanke M."/>
            <person name="Ter-Hovhannisyan V."/>
            <person name="Tunlid A."/>
            <person name="Velagapudi R."/>
            <person name="Vision T.J."/>
            <person name="Zeng Q."/>
            <person name="Zolan M.E."/>
            <person name="Pukkila P.J."/>
        </authorList>
    </citation>
    <scope>NUCLEOTIDE SEQUENCE [LARGE SCALE GENOMIC DNA]</scope>
    <source>
        <strain evidence="10">Okayama-7 / 130 / ATCC MYA-4618 / FGSC 9003</strain>
    </source>
</reference>
<evidence type="ECO:0000256" key="6">
    <source>
        <dbReference type="PROSITE-ProRule" id="PRU00094"/>
    </source>
</evidence>
<dbReference type="PROSITE" id="PS00344">
    <property type="entry name" value="GATA_ZN_FINGER_1"/>
    <property type="match status" value="1"/>
</dbReference>
<dbReference type="STRING" id="240176.A8NAF0"/>
<dbReference type="PANTHER" id="PTHR10071">
    <property type="entry name" value="TRANSCRIPTION FACTOR GATA FAMILY MEMBER"/>
    <property type="match status" value="1"/>
</dbReference>
<evidence type="ECO:0000313" key="9">
    <source>
        <dbReference type="EMBL" id="EAU89985.2"/>
    </source>
</evidence>